<protein>
    <submittedName>
        <fullName evidence="5">Diguanylate cyclase/phosphodiesterase with PAS/PAC sensor(S)</fullName>
    </submittedName>
</protein>
<dbReference type="Pfam" id="PF08448">
    <property type="entry name" value="PAS_4"/>
    <property type="match status" value="1"/>
</dbReference>
<dbReference type="CDD" id="cd01948">
    <property type="entry name" value="EAL"/>
    <property type="match status" value="1"/>
</dbReference>
<evidence type="ECO:0000259" key="2">
    <source>
        <dbReference type="PROSITE" id="PS50112"/>
    </source>
</evidence>
<dbReference type="InterPro" id="IPR013656">
    <property type="entry name" value="PAS_4"/>
</dbReference>
<accession>D6XTD9</accession>
<dbReference type="PROSITE" id="PS50887">
    <property type="entry name" value="GGDEF"/>
    <property type="match status" value="1"/>
</dbReference>
<dbReference type="InterPro" id="IPR052155">
    <property type="entry name" value="Biofilm_reg_signaling"/>
</dbReference>
<dbReference type="eggNOG" id="COG5001">
    <property type="taxonomic scope" value="Bacteria"/>
</dbReference>
<dbReference type="PANTHER" id="PTHR44757">
    <property type="entry name" value="DIGUANYLATE CYCLASE DGCP"/>
    <property type="match status" value="1"/>
</dbReference>
<dbReference type="PANTHER" id="PTHR44757:SF2">
    <property type="entry name" value="BIOFILM ARCHITECTURE MAINTENANCE PROTEIN MBAA"/>
    <property type="match status" value="1"/>
</dbReference>
<dbReference type="SUPFAM" id="SSF55785">
    <property type="entry name" value="PYP-like sensor domain (PAS domain)"/>
    <property type="match status" value="1"/>
</dbReference>
<dbReference type="SMART" id="SM00267">
    <property type="entry name" value="GGDEF"/>
    <property type="match status" value="1"/>
</dbReference>
<dbReference type="Gene3D" id="3.30.70.270">
    <property type="match status" value="1"/>
</dbReference>
<dbReference type="InterPro" id="IPR029787">
    <property type="entry name" value="Nucleotide_cyclase"/>
</dbReference>
<evidence type="ECO:0000313" key="5">
    <source>
        <dbReference type="EMBL" id="ADH99075.1"/>
    </source>
</evidence>
<dbReference type="CDD" id="cd01949">
    <property type="entry name" value="GGDEF"/>
    <property type="match status" value="1"/>
</dbReference>
<dbReference type="InterPro" id="IPR000014">
    <property type="entry name" value="PAS"/>
</dbReference>
<keyword evidence="6" id="KW-1185">Reference proteome</keyword>
<dbReference type="NCBIfam" id="TIGR00254">
    <property type="entry name" value="GGDEF"/>
    <property type="match status" value="1"/>
</dbReference>
<organism evidence="5 6">
    <name type="scientific">Bacillus selenitireducens (strain ATCC 700615 / DSM 15326 / MLS10)</name>
    <dbReference type="NCBI Taxonomy" id="439292"/>
    <lineage>
        <taxon>Bacteria</taxon>
        <taxon>Bacillati</taxon>
        <taxon>Bacillota</taxon>
        <taxon>Bacilli</taxon>
        <taxon>Bacillales</taxon>
        <taxon>Bacillaceae</taxon>
        <taxon>Salisediminibacterium</taxon>
    </lineage>
</organism>
<dbReference type="InterPro" id="IPR048437">
    <property type="entry name" value="MASE11"/>
</dbReference>
<name>D6XTD9_BACIE</name>
<evidence type="ECO:0000259" key="4">
    <source>
        <dbReference type="PROSITE" id="PS50887"/>
    </source>
</evidence>
<dbReference type="InterPro" id="IPR000160">
    <property type="entry name" value="GGDEF_dom"/>
</dbReference>
<dbReference type="InterPro" id="IPR035965">
    <property type="entry name" value="PAS-like_dom_sf"/>
</dbReference>
<dbReference type="SUPFAM" id="SSF141868">
    <property type="entry name" value="EAL domain-like"/>
    <property type="match status" value="1"/>
</dbReference>
<dbReference type="PROSITE" id="PS50112">
    <property type="entry name" value="PAS"/>
    <property type="match status" value="1"/>
</dbReference>
<dbReference type="Pfam" id="PF20969">
    <property type="entry name" value="MASE11"/>
    <property type="match status" value="1"/>
</dbReference>
<dbReference type="Gene3D" id="3.30.450.20">
    <property type="entry name" value="PAS domain"/>
    <property type="match status" value="1"/>
</dbReference>
<dbReference type="AlphaFoldDB" id="D6XTD9"/>
<dbReference type="InterPro" id="IPR043128">
    <property type="entry name" value="Rev_trsase/Diguanyl_cyclase"/>
</dbReference>
<dbReference type="NCBIfam" id="TIGR00229">
    <property type="entry name" value="sensory_box"/>
    <property type="match status" value="1"/>
</dbReference>
<feature type="transmembrane region" description="Helical" evidence="1">
    <location>
        <begin position="45"/>
        <end position="65"/>
    </location>
</feature>
<feature type="domain" description="GGDEF" evidence="4">
    <location>
        <begin position="379"/>
        <end position="516"/>
    </location>
</feature>
<dbReference type="EMBL" id="CP001791">
    <property type="protein sequence ID" value="ADH99075.1"/>
    <property type="molecule type" value="Genomic_DNA"/>
</dbReference>
<dbReference type="InterPro" id="IPR001633">
    <property type="entry name" value="EAL_dom"/>
</dbReference>
<keyword evidence="1" id="KW-1133">Transmembrane helix</keyword>
<feature type="transmembrane region" description="Helical" evidence="1">
    <location>
        <begin position="77"/>
        <end position="97"/>
    </location>
</feature>
<dbReference type="SMART" id="SM00052">
    <property type="entry name" value="EAL"/>
    <property type="match status" value="1"/>
</dbReference>
<evidence type="ECO:0000313" key="6">
    <source>
        <dbReference type="Proteomes" id="UP000000271"/>
    </source>
</evidence>
<feature type="domain" description="EAL" evidence="3">
    <location>
        <begin position="525"/>
        <end position="778"/>
    </location>
</feature>
<feature type="transmembrane region" description="Helical" evidence="1">
    <location>
        <begin position="131"/>
        <end position="150"/>
    </location>
</feature>
<proteinExistence type="predicted"/>
<sequence length="778" mass="89237">MDMKIEDPAIESSMHDMKERLLSRIFLSVLGVGFIFTVVNFINEWVLGSVQMTYAVILFYSILLVMHAFRRRIHFEIRAYTIIFILFGTGIVSGLTYGMVGSSMLFYVGAAYVAMLLLSKRETIYWMAMTLFIYLVIYVFWVSGILTYEFSVMDYAVSETTLISRMVAFIFFVGLLIFSQWMVNEFLVDKMNDLKQTHDELRLSDKQLIEQYNEILDNREEIKLKEEQYRSIVENTEDLIYAVTPERTLITANSSFSAFVKMEQSELIGTSLDKLKGLATLIDENDRNLDHVLAMKEPIQFVQRIEKPSGRQIYHTDITPVMHADGSLTMMLIKHHDVTELVHKDEQIEQLAYFDQLTGLVNRYHFEAIISEKIKDIGHQFGIIYFDLDHFKKINDTIGHFAGDYLLKQVAETLQGVLPDDATLARLGGDEFAVVLDETSEGHALMRLLEEVADTIVKTARKPVNIDGVHYYISASAGIVVYPEHGRSHDELMKNVDTAMYKAKNDGKNKCIFFNAEIKDETDQSILLEAHLRHAFEYDEMYVDYQPLVSGKNEHVRGFEALMRWNSNYFGPVSPAVFIPVLEQTGMIVEFGEWILKEALNKIHELEKVSDQSYVVSVNVSLLQLKQERFATNVKRIMDEWGVNPASVELEITESILADDVELIINVLSELKQYGIRIALDDFGTGYSSLSYLRKFPLDTLKIDKSFSEGIGQQQKQLELIGSIIQMAHKIGLEVVAEGIEEPEQVAYLKRHHCDYFQGYYFHKPLNDKDLLKVVKTG</sequence>
<evidence type="ECO:0000256" key="1">
    <source>
        <dbReference type="SAM" id="Phobius"/>
    </source>
</evidence>
<dbReference type="PROSITE" id="PS50883">
    <property type="entry name" value="EAL"/>
    <property type="match status" value="1"/>
</dbReference>
<dbReference type="RefSeq" id="WP_013172499.1">
    <property type="nucleotide sequence ID" value="NC_014219.1"/>
</dbReference>
<dbReference type="Pfam" id="PF00990">
    <property type="entry name" value="GGDEF"/>
    <property type="match status" value="1"/>
</dbReference>
<dbReference type="InterPro" id="IPR035919">
    <property type="entry name" value="EAL_sf"/>
</dbReference>
<dbReference type="Proteomes" id="UP000000271">
    <property type="component" value="Chromosome"/>
</dbReference>
<dbReference type="STRING" id="439292.Bsel_1563"/>
<keyword evidence="1" id="KW-0472">Membrane</keyword>
<dbReference type="HOGENOM" id="CLU_000445_70_49_9"/>
<dbReference type="KEGG" id="bse:Bsel_1563"/>
<feature type="domain" description="PAS" evidence="2">
    <location>
        <begin position="225"/>
        <end position="288"/>
    </location>
</feature>
<dbReference type="Pfam" id="PF00563">
    <property type="entry name" value="EAL"/>
    <property type="match status" value="1"/>
</dbReference>
<dbReference type="Gene3D" id="3.20.20.450">
    <property type="entry name" value="EAL domain"/>
    <property type="match status" value="1"/>
</dbReference>
<feature type="transmembrane region" description="Helical" evidence="1">
    <location>
        <begin position="21"/>
        <end position="39"/>
    </location>
</feature>
<reference evidence="5" key="1">
    <citation type="submission" date="2009-10" db="EMBL/GenBank/DDBJ databases">
        <title>Complete sequence of Bacillus selenitireducens MLS10.</title>
        <authorList>
            <consortium name="US DOE Joint Genome Institute"/>
            <person name="Lucas S."/>
            <person name="Copeland A."/>
            <person name="Lapidus A."/>
            <person name="Glavina del Rio T."/>
            <person name="Dalin E."/>
            <person name="Tice H."/>
            <person name="Bruce D."/>
            <person name="Goodwin L."/>
            <person name="Pitluck S."/>
            <person name="Sims D."/>
            <person name="Brettin T."/>
            <person name="Detter J.C."/>
            <person name="Han C."/>
            <person name="Larimer F."/>
            <person name="Land M."/>
            <person name="Hauser L."/>
            <person name="Kyrpides N."/>
            <person name="Ovchinnikova G."/>
            <person name="Stolz J."/>
        </authorList>
    </citation>
    <scope>NUCLEOTIDE SEQUENCE [LARGE SCALE GENOMIC DNA]</scope>
    <source>
        <strain evidence="5">MLS10</strain>
    </source>
</reference>
<keyword evidence="1" id="KW-0812">Transmembrane</keyword>
<feature type="transmembrane region" description="Helical" evidence="1">
    <location>
        <begin position="162"/>
        <end position="183"/>
    </location>
</feature>
<dbReference type="SUPFAM" id="SSF55073">
    <property type="entry name" value="Nucleotide cyclase"/>
    <property type="match status" value="1"/>
</dbReference>
<gene>
    <name evidence="5" type="ordered locus">Bsel_1563</name>
</gene>
<evidence type="ECO:0000259" key="3">
    <source>
        <dbReference type="PROSITE" id="PS50883"/>
    </source>
</evidence>